<keyword evidence="3" id="KW-0862">Zinc</keyword>
<accession>A0ABD3RMD5</accession>
<dbReference type="EMBL" id="JBJXBP010000008">
    <property type="protein sequence ID" value="KAL3813006.1"/>
    <property type="molecule type" value="Genomic_DNA"/>
</dbReference>
<gene>
    <name evidence="8" type="ORF">ACJIZ3_014274</name>
</gene>
<evidence type="ECO:0000256" key="6">
    <source>
        <dbReference type="SAM" id="Phobius"/>
    </source>
</evidence>
<dbReference type="InterPro" id="IPR010666">
    <property type="entry name" value="Znf_GRF"/>
</dbReference>
<keyword evidence="6" id="KW-0472">Membrane</keyword>
<evidence type="ECO:0000313" key="8">
    <source>
        <dbReference type="EMBL" id="KAL3813006.1"/>
    </source>
</evidence>
<evidence type="ECO:0000256" key="4">
    <source>
        <dbReference type="PROSITE-ProRule" id="PRU01343"/>
    </source>
</evidence>
<keyword evidence="2 4" id="KW-0863">Zinc-finger</keyword>
<reference evidence="8 9" key="1">
    <citation type="submission" date="2024-12" db="EMBL/GenBank/DDBJ databases">
        <title>The unique morphological basis and parallel evolutionary history of personate flowers in Penstemon.</title>
        <authorList>
            <person name="Depatie T.H."/>
            <person name="Wessinger C.A."/>
        </authorList>
    </citation>
    <scope>NUCLEOTIDE SEQUENCE [LARGE SCALE GENOMIC DNA]</scope>
    <source>
        <strain evidence="8">WTNN_2</strain>
        <tissue evidence="8">Leaf</tissue>
    </source>
</reference>
<feature type="coiled-coil region" evidence="5">
    <location>
        <begin position="50"/>
        <end position="77"/>
    </location>
</feature>
<organism evidence="8 9">
    <name type="scientific">Penstemon smallii</name>
    <dbReference type="NCBI Taxonomy" id="265156"/>
    <lineage>
        <taxon>Eukaryota</taxon>
        <taxon>Viridiplantae</taxon>
        <taxon>Streptophyta</taxon>
        <taxon>Embryophyta</taxon>
        <taxon>Tracheophyta</taxon>
        <taxon>Spermatophyta</taxon>
        <taxon>Magnoliopsida</taxon>
        <taxon>eudicotyledons</taxon>
        <taxon>Gunneridae</taxon>
        <taxon>Pentapetalae</taxon>
        <taxon>asterids</taxon>
        <taxon>lamiids</taxon>
        <taxon>Lamiales</taxon>
        <taxon>Plantaginaceae</taxon>
        <taxon>Cheloneae</taxon>
        <taxon>Penstemon</taxon>
    </lineage>
</organism>
<dbReference type="Proteomes" id="UP001634393">
    <property type="component" value="Unassembled WGS sequence"/>
</dbReference>
<proteinExistence type="predicted"/>
<evidence type="ECO:0000259" key="7">
    <source>
        <dbReference type="PROSITE" id="PS51999"/>
    </source>
</evidence>
<dbReference type="AlphaFoldDB" id="A0ABD3RMD5"/>
<name>A0ABD3RMD5_9LAMI</name>
<keyword evidence="9" id="KW-1185">Reference proteome</keyword>
<sequence>MYTSNTKQNPGRHFLRCGGFSGNRCDFFDWVDPYGCERASTIIPGLLVRLNHVEERNRELETRNARLDEENIRLRESLLTLQASNNSLLYKFKLVKICAVCLVAFMLFMF</sequence>
<dbReference type="PANTHER" id="PTHR33248">
    <property type="entry name" value="ZINC ION-BINDING PROTEIN"/>
    <property type="match status" value="1"/>
</dbReference>
<feature type="transmembrane region" description="Helical" evidence="6">
    <location>
        <begin position="88"/>
        <end position="108"/>
    </location>
</feature>
<keyword evidence="5" id="KW-0175">Coiled coil</keyword>
<keyword evidence="6" id="KW-1133">Transmembrane helix</keyword>
<evidence type="ECO:0000256" key="1">
    <source>
        <dbReference type="ARBA" id="ARBA00022723"/>
    </source>
</evidence>
<keyword evidence="6" id="KW-0812">Transmembrane</keyword>
<dbReference type="Pfam" id="PF06839">
    <property type="entry name" value="Zn_ribbon_GRF"/>
    <property type="match status" value="1"/>
</dbReference>
<keyword evidence="1" id="KW-0479">Metal-binding</keyword>
<comment type="caution">
    <text evidence="8">The sequence shown here is derived from an EMBL/GenBank/DDBJ whole genome shotgun (WGS) entry which is preliminary data.</text>
</comment>
<evidence type="ECO:0000256" key="3">
    <source>
        <dbReference type="ARBA" id="ARBA00022833"/>
    </source>
</evidence>
<feature type="domain" description="GRF-type" evidence="7">
    <location>
        <begin position="1"/>
        <end position="34"/>
    </location>
</feature>
<evidence type="ECO:0000256" key="2">
    <source>
        <dbReference type="ARBA" id="ARBA00022771"/>
    </source>
</evidence>
<evidence type="ECO:0000313" key="9">
    <source>
        <dbReference type="Proteomes" id="UP001634393"/>
    </source>
</evidence>
<dbReference type="PROSITE" id="PS51999">
    <property type="entry name" value="ZF_GRF"/>
    <property type="match status" value="1"/>
</dbReference>
<dbReference type="GO" id="GO:0008270">
    <property type="term" value="F:zinc ion binding"/>
    <property type="evidence" value="ECO:0007669"/>
    <property type="project" value="UniProtKB-KW"/>
</dbReference>
<evidence type="ECO:0000256" key="5">
    <source>
        <dbReference type="SAM" id="Coils"/>
    </source>
</evidence>
<protein>
    <recommendedName>
        <fullName evidence="7">GRF-type domain-containing protein</fullName>
    </recommendedName>
</protein>